<name>A0ACC1PWY4_9APHY</name>
<dbReference type="Proteomes" id="UP001144978">
    <property type="component" value="Unassembled WGS sequence"/>
</dbReference>
<keyword evidence="2" id="KW-1185">Reference proteome</keyword>
<sequence length="1286" mass="140474">MRAPSRDPSTRKERRKSSHCSPLTAQPAESAHYFVACSMSSHAFSTDVKSLLERNEFERIPGSRSRFSCMICPRKKGLRPSVTLSAIVEHCDSPGHRSARRIAKLGDHGRPNPLLLHDDVGLSGAVGLSTEIVTGSSRPDVAPCAIPEPCGIAHESEDVQDLVELHTLWNVPNDHVIEVQVNGTCEDASESLATSPPLLFKVPYGYGEDEAEDVDDGSGDIFVTVDGDYNAAAEPESSSTTHVTPSSTTYPWPSMKSFLTHALFSSASLRFSEPQKRAIREWGKAMGASDLPSLYGLKKVSDHVGELVGNPTTKVVSASGNIFYMNEVHSAIAKDYGNPLTRLAMSDYPRDGGNGMSQVQNGAKMLLELPSEISSPAVRVGGHIFFVNELLQCQDGSFFIPERFFYAATPAASYARSIPAEAPLMCEELHALGRQVSRDEFGYHVANERVIVSTTVFSTSYEQLLDVGGLTCGFHEDSLSFASKMPNPLRAKANGRMIYSVPLIVFMDDVSGNISKQWNKHHVVYISNANLPRQMLEKEFCIRFVTSSPHASPMELMAALKESIQSATETGVTAWDCKYDEEVLLCPYGLFLGGDNPMQAEECSHAGLNCNYFCRTCDPGTMRTPEATVAEIKAQISAAFVAGDKMKDGVSKSGVQDRTTTAILGSIVEMGKNLRRRAAGKPQVPEDDVRKQLEAELERVLRGKEIEDHINPLLGMADVSPSGLNVHLDTPTEVLHTVLLGVVKYFWSQTASHLEKGKAFELFHTRLQSLSAEGLNAAGLNADYICQYKGSLIGKHFKSLAQVMPFLLYDLVPAALLNGWHVIGNLVVLLWHTSIDDTEAYLADLSRTIDDFLNVTAQCSPSILISKPKFHFLVHLPFYIRRFGPAILFSTERYESFNHIFRLSSIYSNRQAPSRDSCRAFAENDIMKHVVSGGFWKDPGSKRWVRAGSAILSYVASHPELARFVGLPDTKPSRTSPGTAKLASEKGADGGKAKCPNPVNWSSTLASTACRVAPGSEKVLKGASLNLAGGDVTRIDGNVLVQIAGQQEPTPARVLEILVKFDDDVAERVASHVVVQTYKFLPSPHQTLRLPRLFLTESKAVVSPQDILCAINLQHDCFASDCKEIEKVPMLQERGKSTKTRQLIKHTDANLWLLNTYSIHNYDLIRSSVPLELHRACVERVVPEADISRVRSQAVVIMQEKKKDAVDAKTASKKGGKKAGSTKNKTGSISQTVPAISASRTTPSAPSLSVAAGASEKASVGHLEQDHKLTVVLVGFVLSGRRYLRS</sequence>
<protein>
    <submittedName>
        <fullName evidence="1">Uncharacterized protein</fullName>
    </submittedName>
</protein>
<evidence type="ECO:0000313" key="1">
    <source>
        <dbReference type="EMBL" id="KAJ3002667.1"/>
    </source>
</evidence>
<proteinExistence type="predicted"/>
<accession>A0ACC1PWY4</accession>
<comment type="caution">
    <text evidence="1">The sequence shown here is derived from an EMBL/GenBank/DDBJ whole genome shotgun (WGS) entry which is preliminary data.</text>
</comment>
<dbReference type="EMBL" id="JANSHE010001443">
    <property type="protein sequence ID" value="KAJ3002667.1"/>
    <property type="molecule type" value="Genomic_DNA"/>
</dbReference>
<gene>
    <name evidence="1" type="ORF">NUW54_g5724</name>
</gene>
<reference evidence="1" key="1">
    <citation type="submission" date="2022-08" db="EMBL/GenBank/DDBJ databases">
        <title>Genome Sequence of Pycnoporus sanguineus.</title>
        <authorList>
            <person name="Buettner E."/>
        </authorList>
    </citation>
    <scope>NUCLEOTIDE SEQUENCE</scope>
    <source>
        <strain evidence="1">CG-C14</strain>
    </source>
</reference>
<organism evidence="1 2">
    <name type="scientific">Trametes sanguinea</name>
    <dbReference type="NCBI Taxonomy" id="158606"/>
    <lineage>
        <taxon>Eukaryota</taxon>
        <taxon>Fungi</taxon>
        <taxon>Dikarya</taxon>
        <taxon>Basidiomycota</taxon>
        <taxon>Agaricomycotina</taxon>
        <taxon>Agaricomycetes</taxon>
        <taxon>Polyporales</taxon>
        <taxon>Polyporaceae</taxon>
        <taxon>Trametes</taxon>
    </lineage>
</organism>
<evidence type="ECO:0000313" key="2">
    <source>
        <dbReference type="Proteomes" id="UP001144978"/>
    </source>
</evidence>